<protein>
    <recommendedName>
        <fullName evidence="3">Thymidylate synthase</fullName>
    </recommendedName>
</protein>
<dbReference type="EMBL" id="CAJHIM010000012">
    <property type="protein sequence ID" value="CAD6491696.1"/>
    <property type="molecule type" value="Genomic_DNA"/>
</dbReference>
<evidence type="ECO:0000313" key="1">
    <source>
        <dbReference type="EMBL" id="CAD6491696.1"/>
    </source>
</evidence>
<proteinExistence type="predicted"/>
<gene>
    <name evidence="1" type="ORF">ANIMEMIM_00198</name>
</gene>
<comment type="caution">
    <text evidence="1">The sequence shown here is derived from an EMBL/GenBank/DDBJ whole genome shotgun (WGS) entry which is preliminary data.</text>
</comment>
<evidence type="ECO:0008006" key="3">
    <source>
        <dbReference type="Google" id="ProtNLM"/>
    </source>
</evidence>
<dbReference type="Pfam" id="PF02593">
    <property type="entry name" value="DUF166"/>
    <property type="match status" value="1"/>
</dbReference>
<sequence>MQDNTTGAWEKGNKRLDYSNREGKQIQMLTVSVIQRGKYGGRLIKTLGTITPFTIKTAEVPEIFPDFIEDASQIVDELEKHDIFNCDLLITYSLHPDITSAIVDLAARSGVKAIIIPAAAFRCDVTHDRRIAKKYNVDLRIEDVCCSIEPGESDVINEFTAYIGKPELDITTESGLIKDVKVLRCAPCGSTLYGVEEIIGLNEREAPSAIGLAIQHYPCRAVRGTKDGIHTSARIHKEAVEKALDC</sequence>
<name>A0A811T365_9EURY</name>
<dbReference type="InterPro" id="IPR003745">
    <property type="entry name" value="DUF166"/>
</dbReference>
<accession>A0A811T365</accession>
<dbReference type="AlphaFoldDB" id="A0A811T365"/>
<dbReference type="Proteomes" id="UP000637195">
    <property type="component" value="Unassembled WGS sequence"/>
</dbReference>
<organism evidence="1 2">
    <name type="scientific">Candidatus Argoarchaeum ethanivorans</name>
    <dbReference type="NCBI Taxonomy" id="2608793"/>
    <lineage>
        <taxon>Archaea</taxon>
        <taxon>Methanobacteriati</taxon>
        <taxon>Methanobacteriota</taxon>
        <taxon>Stenosarchaea group</taxon>
        <taxon>Methanomicrobia</taxon>
        <taxon>Methanosarcinales</taxon>
        <taxon>Methanosarcinales incertae sedis</taxon>
        <taxon>GOM Arc I cluster</taxon>
        <taxon>Candidatus Argoarchaeum</taxon>
    </lineage>
</organism>
<reference evidence="1" key="1">
    <citation type="submission" date="2020-10" db="EMBL/GenBank/DDBJ databases">
        <authorList>
            <person name="Hahn C.J."/>
            <person name="Laso-Perez R."/>
            <person name="Vulcano F."/>
            <person name="Vaziourakis K.-M."/>
            <person name="Stokke R."/>
            <person name="Steen I.H."/>
            <person name="Teske A."/>
            <person name="Boetius A."/>
            <person name="Liebeke M."/>
            <person name="Amann R."/>
            <person name="Knittel K."/>
        </authorList>
    </citation>
    <scope>NUCLEOTIDE SEQUENCE</scope>
    <source>
        <strain evidence="1">Gfbio:e3339647-f889-4370-9287-4fb5cb688e4c:AG393N10_GoMArc1</strain>
    </source>
</reference>
<evidence type="ECO:0000313" key="2">
    <source>
        <dbReference type="Proteomes" id="UP000637195"/>
    </source>
</evidence>